<protein>
    <recommendedName>
        <fullName evidence="3">DUF3289 family protein</fullName>
    </recommendedName>
</protein>
<sequence length="283" mass="32704">MTEKKAPPKTLPLQFPLCIFKTRNRMDDYGAADMKNGDLTEAELKGKFNLRGVSVTLDPYTGEKTPTSFAMDHFNKKPKEKVNKAEVARILFDEFRHLSDTFSFSGKYQSIMRKMITHMQINNGAPFRDLLLDSALKEQILSDKSNDSSLLVIKKILKEKIDWDNGHYPSTAASLFNDEIKLTVLPRFNRWKDRTNGLGITVHAIHATHITIKSLKVDGDMFYATVHYRSQDHFGLDDTDVLDSFYRQFRIFHIWFVLQRWKGLGYKPFLTNMEASIEITGKR</sequence>
<dbReference type="NCBIfam" id="TIGR03034">
    <property type="entry name" value="YPO3983 family protein"/>
    <property type="match status" value="1"/>
</dbReference>
<dbReference type="InterPro" id="IPR017483">
    <property type="entry name" value="CHP03034"/>
</dbReference>
<proteinExistence type="predicted"/>
<reference evidence="1 2" key="1">
    <citation type="submission" date="2015-03" db="EMBL/GenBank/DDBJ databases">
        <authorList>
            <person name="Murphy D."/>
        </authorList>
    </citation>
    <scope>NUCLEOTIDE SEQUENCE [LARGE SCALE GENOMIC DNA]</scope>
    <source>
        <strain evidence="1 2">Y233</strain>
    </source>
</reference>
<dbReference type="AlphaFoldDB" id="A0A0T9QPF5"/>
<gene>
    <name evidence="1" type="ORF">ERS008667_02760</name>
</gene>
<evidence type="ECO:0000313" key="2">
    <source>
        <dbReference type="Proteomes" id="UP000038204"/>
    </source>
</evidence>
<evidence type="ECO:0008006" key="3">
    <source>
        <dbReference type="Google" id="ProtNLM"/>
    </source>
</evidence>
<accession>A0A0T9QPF5</accession>
<evidence type="ECO:0000313" key="1">
    <source>
        <dbReference type="EMBL" id="CNI21456.1"/>
    </source>
</evidence>
<organism evidence="1 2">
    <name type="scientific">Yersinia similis</name>
    <dbReference type="NCBI Taxonomy" id="367190"/>
    <lineage>
        <taxon>Bacteria</taxon>
        <taxon>Pseudomonadati</taxon>
        <taxon>Pseudomonadota</taxon>
        <taxon>Gammaproteobacteria</taxon>
        <taxon>Enterobacterales</taxon>
        <taxon>Yersiniaceae</taxon>
        <taxon>Yersinia</taxon>
    </lineage>
</organism>
<dbReference type="Pfam" id="PF11692">
    <property type="entry name" value="DUF3289"/>
    <property type="match status" value="1"/>
</dbReference>
<dbReference type="Proteomes" id="UP000038204">
    <property type="component" value="Unassembled WGS sequence"/>
</dbReference>
<name>A0A0T9QPF5_9GAMM</name>
<dbReference type="EMBL" id="CQBK01000019">
    <property type="protein sequence ID" value="CNI21456.1"/>
    <property type="molecule type" value="Genomic_DNA"/>
</dbReference>